<dbReference type="PANTHER" id="PTHR11609:SF5">
    <property type="entry name" value="PHOSPHORIBOSYLAMINOIMIDAZOLE CARBOXYLASE"/>
    <property type="match status" value="1"/>
</dbReference>
<dbReference type="Gene3D" id="3.30.1490.20">
    <property type="entry name" value="ATP-grasp fold, A domain"/>
    <property type="match status" value="1"/>
</dbReference>
<dbReference type="GO" id="GO:0004638">
    <property type="term" value="F:phosphoribosylaminoimidazole carboxylase activity"/>
    <property type="evidence" value="ECO:0007669"/>
    <property type="project" value="InterPro"/>
</dbReference>
<dbReference type="Pfam" id="PF22660">
    <property type="entry name" value="RS_preATP-grasp-like"/>
    <property type="match status" value="1"/>
</dbReference>
<dbReference type="FunFam" id="3.30.1490.20:FF:000015">
    <property type="entry name" value="N5-carboxyaminoimidazole ribonucleotide synthase"/>
    <property type="match status" value="1"/>
</dbReference>
<protein>
    <recommendedName>
        <fullName evidence="5 6">N5-carboxyaminoimidazole ribonucleotide synthase</fullName>
        <shortName evidence="5 6">N5-CAIR synthase</shortName>
        <ecNumber evidence="5 6">6.3.4.18</ecNumber>
    </recommendedName>
    <alternativeName>
        <fullName evidence="5 6">5-(carboxyamino)imidazole ribonucleotide synthetase</fullName>
    </alternativeName>
</protein>
<feature type="binding site" evidence="5">
    <location>
        <begin position="276"/>
        <end position="277"/>
    </location>
    <ligand>
        <name>ATP</name>
        <dbReference type="ChEBI" id="CHEBI:30616"/>
    </ligand>
</feature>
<dbReference type="EMBL" id="JAQIPB010000010">
    <property type="protein sequence ID" value="MDA7418458.1"/>
    <property type="molecule type" value="Genomic_DNA"/>
</dbReference>
<dbReference type="Gene3D" id="3.30.470.20">
    <property type="entry name" value="ATP-grasp fold, B domain"/>
    <property type="match status" value="1"/>
</dbReference>
<gene>
    <name evidence="5 6" type="primary">purK</name>
    <name evidence="8" type="ORF">PGB34_18975</name>
</gene>
<dbReference type="Pfam" id="PF17769">
    <property type="entry name" value="PurK_C"/>
    <property type="match status" value="1"/>
</dbReference>
<dbReference type="Pfam" id="PF02222">
    <property type="entry name" value="ATP-grasp"/>
    <property type="match status" value="1"/>
</dbReference>
<dbReference type="PROSITE" id="PS50975">
    <property type="entry name" value="ATP_GRASP"/>
    <property type="match status" value="1"/>
</dbReference>
<dbReference type="NCBIfam" id="TIGR01161">
    <property type="entry name" value="purK"/>
    <property type="match status" value="1"/>
</dbReference>
<dbReference type="GO" id="GO:0006189">
    <property type="term" value="P:'de novo' IMP biosynthetic process"/>
    <property type="evidence" value="ECO:0007669"/>
    <property type="project" value="UniProtKB-UniRule"/>
</dbReference>
<dbReference type="InterPro" id="IPR011054">
    <property type="entry name" value="Rudment_hybrid_motif"/>
</dbReference>
<dbReference type="NCBIfam" id="NF004676">
    <property type="entry name" value="PRK06019.1-2"/>
    <property type="match status" value="1"/>
</dbReference>
<dbReference type="NCBIfam" id="NF004677">
    <property type="entry name" value="PRK06019.1-3"/>
    <property type="match status" value="1"/>
</dbReference>
<dbReference type="InterPro" id="IPR013815">
    <property type="entry name" value="ATP_grasp_subdomain_1"/>
</dbReference>
<dbReference type="InterPro" id="IPR040686">
    <property type="entry name" value="PurK_C"/>
</dbReference>
<dbReference type="InterPro" id="IPR005875">
    <property type="entry name" value="PurK"/>
</dbReference>
<feature type="binding site" evidence="5">
    <location>
        <position position="112"/>
    </location>
    <ligand>
        <name>ATP</name>
        <dbReference type="ChEBI" id="CHEBI:30616"/>
    </ligand>
</feature>
<dbReference type="SUPFAM" id="SSF51246">
    <property type="entry name" value="Rudiment single hybrid motif"/>
    <property type="match status" value="1"/>
</dbReference>
<evidence type="ECO:0000256" key="2">
    <source>
        <dbReference type="ARBA" id="ARBA00022741"/>
    </source>
</evidence>
<comment type="pathway">
    <text evidence="5 6">Purine metabolism; IMP biosynthesis via de novo pathway; 5-amino-1-(5-phospho-D-ribosyl)imidazole-4-carboxylate from 5-amino-1-(5-phospho-D-ribosyl)imidazole (N5-CAIR route): step 1/2.</text>
</comment>
<dbReference type="InterPro" id="IPR016185">
    <property type="entry name" value="PreATP-grasp_dom_sf"/>
</dbReference>
<sequence>MSPATVTSALLPGSTLGVMGGGQLGRMFVHAAQAMGYFTAVLDPDADSPAGRVSHHHIHSDYLDGDGLARLSKLADAITTEFENVPAQALASLAGDRPVAPGAQAVGIAQDRILEKAHFTRCAAASGVGCAPYAVIESAEQLAAVSPSLLPGILKTARMGYDGKGQQSVHSAAELARAWEATGRVPCVLEQRLPLAAECSVIVARSRDGQSVHFPVQRNLHKDGILAVTEVHEQVLDAGLARQAVAAAVSVADGLDYVGVLCIEFFVLADGSLVINEMAPRPHNSGHYTLDACDVSQFDLQVRTLAGLPLVAPRQHSPVIMLNLLGDLWFARGSNQQVEPPWDRVLALPGTHLHLYGKTEARRGRKMGHLNITGADVAQMRETAAQAASLLGLTDAAA</sequence>
<evidence type="ECO:0000259" key="7">
    <source>
        <dbReference type="PROSITE" id="PS50975"/>
    </source>
</evidence>
<keyword evidence="9" id="KW-1185">Reference proteome</keyword>
<feature type="binding site" evidence="5">
    <location>
        <position position="155"/>
    </location>
    <ligand>
        <name>ATP</name>
        <dbReference type="ChEBI" id="CHEBI:30616"/>
    </ligand>
</feature>
<organism evidence="8 9">
    <name type="scientific">Xenophilus arseniciresistens</name>
    <dbReference type="NCBI Taxonomy" id="1283306"/>
    <lineage>
        <taxon>Bacteria</taxon>
        <taxon>Pseudomonadati</taxon>
        <taxon>Pseudomonadota</taxon>
        <taxon>Betaproteobacteria</taxon>
        <taxon>Burkholderiales</taxon>
        <taxon>Comamonadaceae</taxon>
        <taxon>Xenophilus</taxon>
    </lineage>
</organism>
<dbReference type="AlphaFoldDB" id="A0AAE3NBG1"/>
<dbReference type="Gene3D" id="3.40.50.20">
    <property type="match status" value="1"/>
</dbReference>
<dbReference type="InterPro" id="IPR011761">
    <property type="entry name" value="ATP-grasp"/>
</dbReference>
<feature type="domain" description="ATP-grasp" evidence="7">
    <location>
        <begin position="120"/>
        <end position="306"/>
    </location>
</feature>
<dbReference type="GO" id="GO:0005524">
    <property type="term" value="F:ATP binding"/>
    <property type="evidence" value="ECO:0007669"/>
    <property type="project" value="UniProtKB-UniRule"/>
</dbReference>
<keyword evidence="3 5" id="KW-0658">Purine biosynthesis</keyword>
<feature type="binding site" evidence="5">
    <location>
        <position position="198"/>
    </location>
    <ligand>
        <name>ATP</name>
        <dbReference type="ChEBI" id="CHEBI:30616"/>
    </ligand>
</feature>
<comment type="similarity">
    <text evidence="5 6">Belongs to the PurK/PurT family.</text>
</comment>
<dbReference type="GO" id="GO:0005829">
    <property type="term" value="C:cytosol"/>
    <property type="evidence" value="ECO:0007669"/>
    <property type="project" value="TreeGrafter"/>
</dbReference>
<dbReference type="GO" id="GO:0034028">
    <property type="term" value="F:5-(carboxyamino)imidazole ribonucleotide synthase activity"/>
    <property type="evidence" value="ECO:0007669"/>
    <property type="project" value="UniProtKB-UniRule"/>
</dbReference>
<reference evidence="8" key="1">
    <citation type="submission" date="2023-01" db="EMBL/GenBank/DDBJ databases">
        <title>Xenophilus mangrovi sp. nov., isolated from soil of Mangrove nature reserve.</title>
        <authorList>
            <person name="Xu S."/>
            <person name="Liu Z."/>
            <person name="Xu Y."/>
        </authorList>
    </citation>
    <scope>NUCLEOTIDE SEQUENCE</scope>
    <source>
        <strain evidence="8">YW8</strain>
    </source>
</reference>
<evidence type="ECO:0000313" key="8">
    <source>
        <dbReference type="EMBL" id="MDA7418458.1"/>
    </source>
</evidence>
<comment type="subunit">
    <text evidence="5 6">Homodimer.</text>
</comment>
<dbReference type="SUPFAM" id="SSF52440">
    <property type="entry name" value="PreATP-grasp domain"/>
    <property type="match status" value="1"/>
</dbReference>
<dbReference type="SUPFAM" id="SSF56059">
    <property type="entry name" value="Glutathione synthetase ATP-binding domain-like"/>
    <property type="match status" value="1"/>
</dbReference>
<keyword evidence="4 5" id="KW-0067">ATP-binding</keyword>
<name>A0AAE3NBG1_9BURK</name>
<proteinExistence type="inferred from homology"/>
<dbReference type="EC" id="6.3.4.18" evidence="5 6"/>
<dbReference type="HAMAP" id="MF_01928">
    <property type="entry name" value="PurK"/>
    <property type="match status" value="1"/>
</dbReference>
<evidence type="ECO:0000256" key="1">
    <source>
        <dbReference type="ARBA" id="ARBA00022598"/>
    </source>
</evidence>
<feature type="binding site" evidence="5">
    <location>
        <begin position="190"/>
        <end position="193"/>
    </location>
    <ligand>
        <name>ATP</name>
        <dbReference type="ChEBI" id="CHEBI:30616"/>
    </ligand>
</feature>
<accession>A0AAE3NBG1</accession>
<comment type="function">
    <text evidence="5">Catalyzes the ATP-dependent conversion of 5-aminoimidazole ribonucleotide (AIR) and HCO(3)(-) to N5-carboxyaminoimidazole ribonucleotide (N5-CAIR).</text>
</comment>
<dbReference type="Proteomes" id="UP001212602">
    <property type="component" value="Unassembled WGS sequence"/>
</dbReference>
<evidence type="ECO:0000313" key="9">
    <source>
        <dbReference type="Proteomes" id="UP001212602"/>
    </source>
</evidence>
<dbReference type="RefSeq" id="WP_271429674.1">
    <property type="nucleotide sequence ID" value="NZ_JAQIPB010000010.1"/>
</dbReference>
<comment type="catalytic activity">
    <reaction evidence="5 6">
        <text>5-amino-1-(5-phospho-beta-D-ribosyl)imidazole + hydrogencarbonate + ATP = 5-carboxyamino-1-(5-phospho-D-ribosyl)imidazole + ADP + phosphate + 2 H(+)</text>
        <dbReference type="Rhea" id="RHEA:19317"/>
        <dbReference type="ChEBI" id="CHEBI:15378"/>
        <dbReference type="ChEBI" id="CHEBI:17544"/>
        <dbReference type="ChEBI" id="CHEBI:30616"/>
        <dbReference type="ChEBI" id="CHEBI:43474"/>
        <dbReference type="ChEBI" id="CHEBI:58730"/>
        <dbReference type="ChEBI" id="CHEBI:137981"/>
        <dbReference type="ChEBI" id="CHEBI:456216"/>
        <dbReference type="EC" id="6.3.4.18"/>
    </reaction>
</comment>
<dbReference type="InterPro" id="IPR054350">
    <property type="entry name" value="PurT/PurK_preATP-grasp"/>
</dbReference>
<dbReference type="PANTHER" id="PTHR11609">
    <property type="entry name" value="PURINE BIOSYNTHESIS PROTEIN 6/7, PUR6/7"/>
    <property type="match status" value="1"/>
</dbReference>
<comment type="function">
    <text evidence="6">Catalyzes the ATP-dependent conversion of 5-aminoimidazole ribonucleotide (AIR) and HCO(3)- to N5-carboxyaminoimidazole ribonucleotide (N5-CAIR).</text>
</comment>
<evidence type="ECO:0000256" key="5">
    <source>
        <dbReference type="HAMAP-Rule" id="MF_01928"/>
    </source>
</evidence>
<keyword evidence="2 5" id="KW-0547">Nucleotide-binding</keyword>
<dbReference type="NCBIfam" id="NF004679">
    <property type="entry name" value="PRK06019.1-5"/>
    <property type="match status" value="1"/>
</dbReference>
<evidence type="ECO:0000256" key="4">
    <source>
        <dbReference type="ARBA" id="ARBA00022840"/>
    </source>
</evidence>
<comment type="caution">
    <text evidence="8">The sequence shown here is derived from an EMBL/GenBank/DDBJ whole genome shotgun (WGS) entry which is preliminary data.</text>
</comment>
<feature type="binding site" evidence="5">
    <location>
        <begin position="160"/>
        <end position="166"/>
    </location>
    <ligand>
        <name>ATP</name>
        <dbReference type="ChEBI" id="CHEBI:30616"/>
    </ligand>
</feature>
<evidence type="ECO:0000256" key="3">
    <source>
        <dbReference type="ARBA" id="ARBA00022755"/>
    </source>
</evidence>
<keyword evidence="1 5" id="KW-0436">Ligase</keyword>
<evidence type="ECO:0000256" key="6">
    <source>
        <dbReference type="RuleBase" id="RU361200"/>
    </source>
</evidence>
<dbReference type="InterPro" id="IPR003135">
    <property type="entry name" value="ATP-grasp_carboxylate-amine"/>
</dbReference>
<feature type="binding site" evidence="5">
    <location>
        <position position="221"/>
    </location>
    <ligand>
        <name>ATP</name>
        <dbReference type="ChEBI" id="CHEBI:30616"/>
    </ligand>
</feature>
<dbReference type="GO" id="GO:0046872">
    <property type="term" value="F:metal ion binding"/>
    <property type="evidence" value="ECO:0007669"/>
    <property type="project" value="InterPro"/>
</dbReference>